<evidence type="ECO:0000259" key="1">
    <source>
        <dbReference type="Pfam" id="PF13808"/>
    </source>
</evidence>
<dbReference type="Proteomes" id="UP000005039">
    <property type="component" value="Unassembled WGS sequence"/>
</dbReference>
<accession>I0R5L6</accession>
<protein>
    <submittedName>
        <fullName evidence="2">DDE Tnp 1-associated</fullName>
    </submittedName>
</protein>
<dbReference type="InterPro" id="IPR032806">
    <property type="entry name" value="YbfD_N"/>
</dbReference>
<dbReference type="InterPro" id="IPR051698">
    <property type="entry name" value="Transposase_11-like"/>
</dbReference>
<comment type="caution">
    <text evidence="2">The sequence shown here is derived from an EMBL/GenBank/DDBJ whole genome shotgun (WGS) entry which is preliminary data.</text>
</comment>
<dbReference type="AlphaFoldDB" id="I0R5L6"/>
<feature type="non-terminal residue" evidence="2">
    <location>
        <position position="105"/>
    </location>
</feature>
<evidence type="ECO:0000313" key="2">
    <source>
        <dbReference type="EMBL" id="EIC94974.1"/>
    </source>
</evidence>
<reference evidence="2 3" key="1">
    <citation type="submission" date="2012-03" db="EMBL/GenBank/DDBJ databases">
        <authorList>
            <person name="Durkin A.S."/>
            <person name="McCorrison J."/>
            <person name="Torralba M."/>
            <person name="Gillis M."/>
            <person name="Methe B."/>
            <person name="Sutton G."/>
            <person name="Nelson K.E."/>
        </authorList>
    </citation>
    <scope>NUCLEOTIDE SEQUENCE [LARGE SCALE GENOMIC DNA]</scope>
    <source>
        <strain evidence="2 3">F0468</strain>
    </source>
</reference>
<dbReference type="EMBL" id="AJGH01000106">
    <property type="protein sequence ID" value="EIC94974.1"/>
    <property type="molecule type" value="Genomic_DNA"/>
</dbReference>
<dbReference type="eggNOG" id="COG5433">
    <property type="taxonomic scope" value="Bacteria"/>
</dbReference>
<keyword evidence="3" id="KW-1185">Reference proteome</keyword>
<feature type="domain" description="H repeat-associated protein N-terminal" evidence="1">
    <location>
        <begin position="7"/>
        <end position="92"/>
    </location>
</feature>
<gene>
    <name evidence="2" type="ORF">HMPREF9970_0275</name>
</gene>
<sequence length="105" mass="12802">MMNELLEWLEYIEDVRQERKVKHKLKDIIVIVLFATLANVDDWVEMEYFAHYNEEYLKRYIKLENGIPSHDTLCRVFGMLQPEILQQLYKKWQELLNRNEGEALK</sequence>
<proteinExistence type="predicted"/>
<dbReference type="PANTHER" id="PTHR30298">
    <property type="entry name" value="H REPEAT-ASSOCIATED PREDICTED TRANSPOSASE"/>
    <property type="match status" value="1"/>
</dbReference>
<organism evidence="2 3">
    <name type="scientific">Lachnoanaerobaculum saburreum F0468</name>
    <dbReference type="NCBI Taxonomy" id="1095750"/>
    <lineage>
        <taxon>Bacteria</taxon>
        <taxon>Bacillati</taxon>
        <taxon>Bacillota</taxon>
        <taxon>Clostridia</taxon>
        <taxon>Lachnospirales</taxon>
        <taxon>Lachnospiraceae</taxon>
        <taxon>Lachnoanaerobaculum</taxon>
    </lineage>
</organism>
<name>I0R5L6_9FIRM</name>
<evidence type="ECO:0000313" key="3">
    <source>
        <dbReference type="Proteomes" id="UP000005039"/>
    </source>
</evidence>
<dbReference type="PANTHER" id="PTHR30298:SF0">
    <property type="entry name" value="PROTEIN YBFL-RELATED"/>
    <property type="match status" value="1"/>
</dbReference>
<dbReference type="RefSeq" id="WP_008754721.1">
    <property type="nucleotide sequence ID" value="NZ_AJGH01000106.1"/>
</dbReference>
<dbReference type="Pfam" id="PF13808">
    <property type="entry name" value="DDE_Tnp_1_assoc"/>
    <property type="match status" value="1"/>
</dbReference>